<evidence type="ECO:0000256" key="4">
    <source>
        <dbReference type="ARBA" id="ARBA00022825"/>
    </source>
</evidence>
<dbReference type="Gene3D" id="3.40.50.880">
    <property type="match status" value="1"/>
</dbReference>
<keyword evidence="2" id="KW-0645">Protease</keyword>
<dbReference type="InterPro" id="IPR029062">
    <property type="entry name" value="Class_I_gatase-like"/>
</dbReference>
<dbReference type="EMBL" id="CP134494">
    <property type="protein sequence ID" value="WNF24655.1"/>
    <property type="molecule type" value="Genomic_DNA"/>
</dbReference>
<name>A0ABY9VPR6_9BACI</name>
<dbReference type="CDD" id="cd03129">
    <property type="entry name" value="GAT1_Peptidase_E_like"/>
    <property type="match status" value="1"/>
</dbReference>
<evidence type="ECO:0000256" key="2">
    <source>
        <dbReference type="ARBA" id="ARBA00022670"/>
    </source>
</evidence>
<evidence type="ECO:0000256" key="1">
    <source>
        <dbReference type="ARBA" id="ARBA00006534"/>
    </source>
</evidence>
<comment type="similarity">
    <text evidence="1">Belongs to the peptidase S51 family.</text>
</comment>
<dbReference type="Proteomes" id="UP001303324">
    <property type="component" value="Chromosome"/>
</dbReference>
<dbReference type="PANTHER" id="PTHR20842">
    <property type="entry name" value="PROTEASE S51 ALPHA-ASPARTYL DIPEPTIDASE"/>
    <property type="match status" value="1"/>
</dbReference>
<keyword evidence="6" id="KW-1185">Reference proteome</keyword>
<dbReference type="RefSeq" id="WP_311075584.1">
    <property type="nucleotide sequence ID" value="NZ_CP134494.1"/>
</dbReference>
<keyword evidence="4" id="KW-0720">Serine protease</keyword>
<dbReference type="InterPro" id="IPR005320">
    <property type="entry name" value="Peptidase_S51"/>
</dbReference>
<gene>
    <name evidence="5" type="ORF">RH061_09275</name>
</gene>
<accession>A0ABY9VPR6</accession>
<proteinExistence type="inferred from homology"/>
<sequence>MSKLVILSDLRYLHSDLKKKINELTSQKSFKLAYIPSQTDKERWYFEKAKPEFKELGITEFFYFDVDQEFDWSQIEEFKNCDGIFLSGGNTYLFLKNLQEKKIVSFITEMVEKGKLLIGVSAGSIIMSKSIKIAEFHDQNEVQLSDLTGLGMVNFEFMPHWNREKGQQDALSNYSLYQEESIFTCNDGDGIIIDGGKVEFYGDIKEIRKGAWL</sequence>
<keyword evidence="3" id="KW-0378">Hydrolase</keyword>
<dbReference type="SUPFAM" id="SSF52317">
    <property type="entry name" value="Class I glutamine amidotransferase-like"/>
    <property type="match status" value="1"/>
</dbReference>
<dbReference type="PANTHER" id="PTHR20842:SF0">
    <property type="entry name" value="ALPHA-ASPARTYL DIPEPTIDASE"/>
    <property type="match status" value="1"/>
</dbReference>
<evidence type="ECO:0000313" key="5">
    <source>
        <dbReference type="EMBL" id="WNF24655.1"/>
    </source>
</evidence>
<dbReference type="Pfam" id="PF03575">
    <property type="entry name" value="Peptidase_S51"/>
    <property type="match status" value="1"/>
</dbReference>
<evidence type="ECO:0000256" key="3">
    <source>
        <dbReference type="ARBA" id="ARBA00022801"/>
    </source>
</evidence>
<evidence type="ECO:0000313" key="6">
    <source>
        <dbReference type="Proteomes" id="UP001303324"/>
    </source>
</evidence>
<protein>
    <submittedName>
        <fullName evidence="5">Type 1 glutamine amidotransferase-like domain-containing protein</fullName>
    </submittedName>
</protein>
<organism evidence="5 6">
    <name type="scientific">Mesobacillus jeotgali</name>
    <dbReference type="NCBI Taxonomy" id="129985"/>
    <lineage>
        <taxon>Bacteria</taxon>
        <taxon>Bacillati</taxon>
        <taxon>Bacillota</taxon>
        <taxon>Bacilli</taxon>
        <taxon>Bacillales</taxon>
        <taxon>Bacillaceae</taxon>
        <taxon>Mesobacillus</taxon>
    </lineage>
</organism>
<reference evidence="5 6" key="1">
    <citation type="submission" date="2023-09" db="EMBL/GenBank/DDBJ databases">
        <title>Microbial mechanism of fulvic acid promoting antimony reduction mineralization in rice fields.</title>
        <authorList>
            <person name="Chen G."/>
            <person name="Lan J."/>
        </authorList>
    </citation>
    <scope>NUCLEOTIDE SEQUENCE [LARGE SCALE GENOMIC DNA]</scope>
    <source>
        <strain evidence="5 6">PS1</strain>
    </source>
</reference>